<evidence type="ECO:0000313" key="1">
    <source>
        <dbReference type="EnsemblPlants" id="Solyc11g040285.1.1"/>
    </source>
</evidence>
<reference evidence="1" key="2">
    <citation type="submission" date="2019-01" db="UniProtKB">
        <authorList>
            <consortium name="EnsemblPlants"/>
        </authorList>
    </citation>
    <scope>IDENTIFICATION</scope>
    <source>
        <strain evidence="1">cv. Heinz 1706</strain>
    </source>
</reference>
<evidence type="ECO:0000313" key="2">
    <source>
        <dbReference type="Proteomes" id="UP000004994"/>
    </source>
</evidence>
<protein>
    <submittedName>
        <fullName evidence="1">Uncharacterized protein</fullName>
    </submittedName>
</protein>
<accession>A0A3Q7IVW3</accession>
<reference evidence="1" key="1">
    <citation type="journal article" date="2012" name="Nature">
        <title>The tomato genome sequence provides insights into fleshy fruit evolution.</title>
        <authorList>
            <consortium name="Tomato Genome Consortium"/>
        </authorList>
    </citation>
    <scope>NUCLEOTIDE SEQUENCE [LARGE SCALE GENOMIC DNA]</scope>
    <source>
        <strain evidence="1">cv. Heinz 1706</strain>
    </source>
</reference>
<dbReference type="EnsemblPlants" id="Solyc11g040285.1.1">
    <property type="protein sequence ID" value="Solyc11g040285.1.1"/>
    <property type="gene ID" value="Solyc11g040285.1"/>
</dbReference>
<organism evidence="1">
    <name type="scientific">Solanum lycopersicum</name>
    <name type="common">Tomato</name>
    <name type="synonym">Lycopersicon esculentum</name>
    <dbReference type="NCBI Taxonomy" id="4081"/>
    <lineage>
        <taxon>Eukaryota</taxon>
        <taxon>Viridiplantae</taxon>
        <taxon>Streptophyta</taxon>
        <taxon>Embryophyta</taxon>
        <taxon>Tracheophyta</taxon>
        <taxon>Spermatophyta</taxon>
        <taxon>Magnoliopsida</taxon>
        <taxon>eudicotyledons</taxon>
        <taxon>Gunneridae</taxon>
        <taxon>Pentapetalae</taxon>
        <taxon>asterids</taxon>
        <taxon>lamiids</taxon>
        <taxon>Solanales</taxon>
        <taxon>Solanaceae</taxon>
        <taxon>Solanoideae</taxon>
        <taxon>Solaneae</taxon>
        <taxon>Solanum</taxon>
        <taxon>Solanum subgen. Lycopersicon</taxon>
    </lineage>
</organism>
<name>A0A3Q7IVW3_SOLLC</name>
<dbReference type="InParanoid" id="A0A3Q7IVW3"/>
<dbReference type="Gramene" id="Solyc11g040285.1.1">
    <property type="protein sequence ID" value="Solyc11g040285.1.1"/>
    <property type="gene ID" value="Solyc11g040285.1"/>
</dbReference>
<dbReference type="AlphaFoldDB" id="A0A3Q7IVW3"/>
<sequence>MGFSILPRISPRFTGRRSTRMSQSLPGKSYTFGWSRFGILTSPVHFGISYVVILNVDGMMNPTHETFKTRMATVPDPFLKVWWSFMNNDDKIIIQKHIGYLLSMLEMNETKSKYRSPKSYNMGFRQKRKTVIG</sequence>
<dbReference type="Proteomes" id="UP000004994">
    <property type="component" value="Chromosome 11"/>
</dbReference>
<keyword evidence="2" id="KW-1185">Reference proteome</keyword>
<proteinExistence type="predicted"/>